<comment type="catalytic activity">
    <reaction evidence="1 9">
        <text>guanosine(46) in tRNA + S-adenosyl-L-methionine = N(7)-methylguanosine(46) in tRNA + S-adenosyl-L-homocysteine</text>
        <dbReference type="Rhea" id="RHEA:42708"/>
        <dbReference type="Rhea" id="RHEA-COMP:10188"/>
        <dbReference type="Rhea" id="RHEA-COMP:10189"/>
        <dbReference type="ChEBI" id="CHEBI:57856"/>
        <dbReference type="ChEBI" id="CHEBI:59789"/>
        <dbReference type="ChEBI" id="CHEBI:74269"/>
        <dbReference type="ChEBI" id="CHEBI:74480"/>
        <dbReference type="EC" id="2.1.1.33"/>
    </reaction>
</comment>
<dbReference type="OrthoDB" id="47276at2759"/>
<evidence type="ECO:0000256" key="5">
    <source>
        <dbReference type="ARBA" id="ARBA00022691"/>
    </source>
</evidence>
<dbReference type="Pfam" id="PF02390">
    <property type="entry name" value="Methyltransf_4"/>
    <property type="match status" value="2"/>
</dbReference>
<evidence type="ECO:0000256" key="10">
    <source>
        <dbReference type="SAM" id="MobiDB-lite"/>
    </source>
</evidence>
<feature type="binding site" evidence="9">
    <location>
        <begin position="338"/>
        <end position="340"/>
    </location>
    <ligand>
        <name>S-adenosyl-L-methionine</name>
        <dbReference type="ChEBI" id="CHEBI:59789"/>
    </ligand>
</feature>
<feature type="binding site" evidence="9">
    <location>
        <begin position="116"/>
        <end position="117"/>
    </location>
    <ligand>
        <name>S-adenosyl-L-methionine</name>
        <dbReference type="ChEBI" id="CHEBI:59789"/>
    </ligand>
</feature>
<comment type="function">
    <text evidence="9">Catalyzes the formation of N(7)-methylguanine at position 46 (m7G46) in tRNA.</text>
</comment>
<dbReference type="Proteomes" id="UP000237144">
    <property type="component" value="Unassembled WGS sequence"/>
</dbReference>
<evidence type="ECO:0000256" key="1">
    <source>
        <dbReference type="ARBA" id="ARBA00000142"/>
    </source>
</evidence>
<comment type="subcellular location">
    <subcellularLocation>
        <location evidence="9">Nucleus</location>
    </subcellularLocation>
</comment>
<dbReference type="EC" id="2.1.1.33" evidence="9"/>
<proteinExistence type="inferred from homology"/>
<dbReference type="UniPathway" id="UPA00989"/>
<evidence type="ECO:0000313" key="11">
    <source>
        <dbReference type="EMBL" id="POY72878.1"/>
    </source>
</evidence>
<evidence type="ECO:0000256" key="6">
    <source>
        <dbReference type="ARBA" id="ARBA00022694"/>
    </source>
</evidence>
<name>A0A2S5B7X5_9BASI</name>
<dbReference type="Gene3D" id="3.40.50.150">
    <property type="entry name" value="Vaccinia Virus protein VP39"/>
    <property type="match status" value="1"/>
</dbReference>
<keyword evidence="3 9" id="KW-0489">Methyltransferase</keyword>
<keyword evidence="5 9" id="KW-0949">S-adenosyl-L-methionine</keyword>
<keyword evidence="2 9" id="KW-0820">tRNA-binding</keyword>
<dbReference type="PANTHER" id="PTHR23417:SF16">
    <property type="entry name" value="TRNA (GUANINE-N(7)-)-METHYLTRANSFERASE"/>
    <property type="match status" value="1"/>
</dbReference>
<evidence type="ECO:0000256" key="2">
    <source>
        <dbReference type="ARBA" id="ARBA00022555"/>
    </source>
</evidence>
<keyword evidence="12" id="KW-1185">Reference proteome</keyword>
<keyword evidence="4 9" id="KW-0808">Transferase</keyword>
<dbReference type="EMBL" id="PJQD01000045">
    <property type="protein sequence ID" value="POY72878.1"/>
    <property type="molecule type" value="Genomic_DNA"/>
</dbReference>
<dbReference type="InterPro" id="IPR025763">
    <property type="entry name" value="Trm8_euk"/>
</dbReference>
<dbReference type="SUPFAM" id="SSF53335">
    <property type="entry name" value="S-adenosyl-L-methionine-dependent methyltransferases"/>
    <property type="match status" value="1"/>
</dbReference>
<evidence type="ECO:0000313" key="12">
    <source>
        <dbReference type="Proteomes" id="UP000237144"/>
    </source>
</evidence>
<feature type="binding site" evidence="9">
    <location>
        <begin position="218"/>
        <end position="219"/>
    </location>
    <ligand>
        <name>S-adenosyl-L-methionine</name>
        <dbReference type="ChEBI" id="CHEBI:59789"/>
    </ligand>
</feature>
<feature type="binding site" evidence="9">
    <location>
        <position position="238"/>
    </location>
    <ligand>
        <name>S-adenosyl-L-methionine</name>
        <dbReference type="ChEBI" id="CHEBI:59789"/>
    </ligand>
</feature>
<organism evidence="11 12">
    <name type="scientific">Rhodotorula taiwanensis</name>
    <dbReference type="NCBI Taxonomy" id="741276"/>
    <lineage>
        <taxon>Eukaryota</taxon>
        <taxon>Fungi</taxon>
        <taxon>Dikarya</taxon>
        <taxon>Basidiomycota</taxon>
        <taxon>Pucciniomycotina</taxon>
        <taxon>Microbotryomycetes</taxon>
        <taxon>Sporidiobolales</taxon>
        <taxon>Sporidiobolaceae</taxon>
        <taxon>Rhodotorula</taxon>
    </lineage>
</organism>
<feature type="region of interest" description="Disordered" evidence="10">
    <location>
        <begin position="135"/>
        <end position="186"/>
    </location>
</feature>
<reference evidence="11 12" key="1">
    <citation type="journal article" date="2018" name="Front. Microbiol.">
        <title>Prospects for Fungal Bioremediation of Acidic Radioactive Waste Sites: Characterization and Genome Sequence of Rhodotorula taiwanensis MD1149.</title>
        <authorList>
            <person name="Tkavc R."/>
            <person name="Matrosova V.Y."/>
            <person name="Grichenko O.E."/>
            <person name="Gostincar C."/>
            <person name="Volpe R.P."/>
            <person name="Klimenkova P."/>
            <person name="Gaidamakova E.K."/>
            <person name="Zhou C.E."/>
            <person name="Stewart B.J."/>
            <person name="Lyman M.G."/>
            <person name="Malfatti S.A."/>
            <person name="Rubinfeld B."/>
            <person name="Courtot M."/>
            <person name="Singh J."/>
            <person name="Dalgard C.L."/>
            <person name="Hamilton T."/>
            <person name="Frey K.G."/>
            <person name="Gunde-Cimerman N."/>
            <person name="Dugan L."/>
            <person name="Daly M.J."/>
        </authorList>
    </citation>
    <scope>NUCLEOTIDE SEQUENCE [LARGE SCALE GENOMIC DNA]</scope>
    <source>
        <strain evidence="11 12">MD1149</strain>
    </source>
</reference>
<dbReference type="AlphaFoldDB" id="A0A2S5B7X5"/>
<evidence type="ECO:0000256" key="4">
    <source>
        <dbReference type="ARBA" id="ARBA00022679"/>
    </source>
</evidence>
<feature type="compositionally biased region" description="Basic and acidic residues" evidence="10">
    <location>
        <begin position="152"/>
        <end position="167"/>
    </location>
</feature>
<comment type="pathway">
    <text evidence="9">tRNA modification; N(7)-methylguanine-tRNA biosynthesis.</text>
</comment>
<feature type="binding site" evidence="9">
    <location>
        <position position="93"/>
    </location>
    <ligand>
        <name>S-adenosyl-L-methionine</name>
        <dbReference type="ChEBI" id="CHEBI:59789"/>
    </ligand>
</feature>
<feature type="compositionally biased region" description="Low complexity" evidence="10">
    <location>
        <begin position="172"/>
        <end position="184"/>
    </location>
</feature>
<accession>A0A2S5B7X5</accession>
<gene>
    <name evidence="9" type="primary">TRM8</name>
    <name evidence="11" type="ORF">BMF94_4039</name>
</gene>
<evidence type="ECO:0000256" key="9">
    <source>
        <dbReference type="HAMAP-Rule" id="MF_03055"/>
    </source>
</evidence>
<dbReference type="GO" id="GO:0000049">
    <property type="term" value="F:tRNA binding"/>
    <property type="evidence" value="ECO:0007669"/>
    <property type="project" value="UniProtKB-UniRule"/>
</dbReference>
<dbReference type="GO" id="GO:0043527">
    <property type="term" value="C:tRNA methyltransferase complex"/>
    <property type="evidence" value="ECO:0007669"/>
    <property type="project" value="TreeGrafter"/>
</dbReference>
<keyword evidence="7 9" id="KW-0694">RNA-binding</keyword>
<feature type="active site" evidence="9">
    <location>
        <position position="241"/>
    </location>
</feature>
<dbReference type="InterPro" id="IPR003358">
    <property type="entry name" value="tRNA_(Gua-N-7)_MeTrfase_Trmb"/>
</dbReference>
<evidence type="ECO:0000256" key="8">
    <source>
        <dbReference type="ARBA" id="ARBA00023242"/>
    </source>
</evidence>
<comment type="caution">
    <text evidence="11">The sequence shown here is derived from an EMBL/GenBank/DDBJ whole genome shotgun (WGS) entry which is preliminary data.</text>
</comment>
<dbReference type="PANTHER" id="PTHR23417">
    <property type="entry name" value="3-DEOXY-D-MANNO-OCTULOSONIC-ACID TRANSFERASE/TRNA GUANINE-N 7 - -METHYLTRANSFERASE"/>
    <property type="match status" value="1"/>
</dbReference>
<dbReference type="GO" id="GO:0005634">
    <property type="term" value="C:nucleus"/>
    <property type="evidence" value="ECO:0007669"/>
    <property type="project" value="UniProtKB-SubCell"/>
</dbReference>
<evidence type="ECO:0000256" key="7">
    <source>
        <dbReference type="ARBA" id="ARBA00022884"/>
    </source>
</evidence>
<dbReference type="STRING" id="741276.A0A2S5B7X5"/>
<comment type="similarity">
    <text evidence="9">Belongs to the class I-like SAM-binding methyltransferase superfamily. TrmB family.</text>
</comment>
<dbReference type="GO" id="GO:0008176">
    <property type="term" value="F:tRNA (guanine(46)-N7)-methyltransferase activity"/>
    <property type="evidence" value="ECO:0007669"/>
    <property type="project" value="UniProtKB-UniRule"/>
</dbReference>
<dbReference type="PROSITE" id="PS51625">
    <property type="entry name" value="SAM_MT_TRMB"/>
    <property type="match status" value="1"/>
</dbReference>
<dbReference type="InterPro" id="IPR029063">
    <property type="entry name" value="SAM-dependent_MTases_sf"/>
</dbReference>
<comment type="subunit">
    <text evidence="9">Forms a complex with TRM82.</text>
</comment>
<dbReference type="HAMAP" id="MF_03055">
    <property type="entry name" value="tRNA_methyltr_TrmB_euk"/>
    <property type="match status" value="1"/>
</dbReference>
<evidence type="ECO:0000256" key="3">
    <source>
        <dbReference type="ARBA" id="ARBA00022603"/>
    </source>
</evidence>
<sequence>MGRKKNQHAKGEELEDTSLLAGAADHETGMPRKRFYRQRAHANPLSIHHLEYPLSPDKMDWSTHFPTFFQPPPAEGQGSVNLKGKKVEFADVGCGFGGLSIALAPLFPETPMLGLEIRVQVTQYVSDKIRALRLNPGSVDPDNAEDVAAAAKAEKEAEKEAGHEPAAKRQKTSAQGKSAQKQAAELPEGEVAKVRGVKPELMPPNGYAYGNVSVLRANAMKFLPNFFEKGQLSKLFFLFPDPHFKARKHKARIISPTLLAEYAYVLRPGGLLYTITDVPDLHIWMTGHIGKFPLFERLTQEEIDNLGRESGEGVEGYEGSELQNERERAVMEAVRRKTEEGRKVERNQGGKEWSVWRRLPDPQ</sequence>
<protein>
    <recommendedName>
        <fullName evidence="9">tRNA (guanine-N(7)-)-methyltransferase</fullName>
        <ecNumber evidence="9">2.1.1.33</ecNumber>
    </recommendedName>
    <alternativeName>
        <fullName evidence="9">Transfer RNA methyltransferase 8</fullName>
    </alternativeName>
    <alternativeName>
        <fullName evidence="9">tRNA (guanine(46)-N(7))-methyltransferase</fullName>
    </alternativeName>
    <alternativeName>
        <fullName evidence="9">tRNA(m7G46)-methyltransferase</fullName>
    </alternativeName>
</protein>
<feature type="region of interest" description="Disordered" evidence="10">
    <location>
        <begin position="1"/>
        <end position="23"/>
    </location>
</feature>
<keyword evidence="6 9" id="KW-0819">tRNA processing</keyword>
<keyword evidence="8 9" id="KW-0539">Nucleus</keyword>